<dbReference type="PANTHER" id="PTHR43975">
    <property type="entry name" value="ZGC:101858"/>
    <property type="match status" value="1"/>
</dbReference>
<dbReference type="InterPro" id="IPR002347">
    <property type="entry name" value="SDR_fam"/>
</dbReference>
<dbReference type="GeneID" id="106011069"/>
<keyword evidence="1" id="KW-1185">Reference proteome</keyword>
<evidence type="ECO:0000313" key="2">
    <source>
        <dbReference type="RefSeq" id="XP_012934853.1"/>
    </source>
</evidence>
<accession>A0ABM0ZUQ8</accession>
<dbReference type="Gene3D" id="3.40.50.720">
    <property type="entry name" value="NAD(P)-binding Rossmann-like Domain"/>
    <property type="match status" value="1"/>
</dbReference>
<dbReference type="Proteomes" id="UP000694888">
    <property type="component" value="Unplaced"/>
</dbReference>
<name>A0ABM0ZUQ8_APLCA</name>
<dbReference type="PRINTS" id="PR00081">
    <property type="entry name" value="GDHRDH"/>
</dbReference>
<dbReference type="Pfam" id="PF13561">
    <property type="entry name" value="adh_short_C2"/>
    <property type="match status" value="1"/>
</dbReference>
<evidence type="ECO:0000313" key="1">
    <source>
        <dbReference type="Proteomes" id="UP000694888"/>
    </source>
</evidence>
<dbReference type="PANTHER" id="PTHR43975:SF2">
    <property type="entry name" value="EG:BACR7A4.14 PROTEIN-RELATED"/>
    <property type="match status" value="1"/>
</dbReference>
<dbReference type="InterPro" id="IPR036291">
    <property type="entry name" value="NAD(P)-bd_dom_sf"/>
</dbReference>
<organism evidence="1 2">
    <name type="scientific">Aplysia californica</name>
    <name type="common">California sea hare</name>
    <dbReference type="NCBI Taxonomy" id="6500"/>
    <lineage>
        <taxon>Eukaryota</taxon>
        <taxon>Metazoa</taxon>
        <taxon>Spiralia</taxon>
        <taxon>Lophotrochozoa</taxon>
        <taxon>Mollusca</taxon>
        <taxon>Gastropoda</taxon>
        <taxon>Heterobranchia</taxon>
        <taxon>Euthyneura</taxon>
        <taxon>Tectipleura</taxon>
        <taxon>Aplysiida</taxon>
        <taxon>Aplysioidea</taxon>
        <taxon>Aplysiidae</taxon>
        <taxon>Aplysia</taxon>
    </lineage>
</organism>
<dbReference type="RefSeq" id="XP_012934853.1">
    <property type="nucleotide sequence ID" value="XM_013079399.2"/>
</dbReference>
<protein>
    <submittedName>
        <fullName evidence="2">Estradiol 17-beta-dehydrogenase 8-like</fullName>
    </submittedName>
</protein>
<dbReference type="SUPFAM" id="SSF51735">
    <property type="entry name" value="NAD(P)-binding Rossmann-fold domains"/>
    <property type="match status" value="1"/>
</dbReference>
<sequence>MTKTLDLLLNAPVFMTQLCVPHLAKTKGNIINISSILSTMVVPGAFPYSCAKAGLDQFTKYAAAEFGKTGIRVNSIRPGAVITPIHTRGKLTQEAADQLLGACANSSLLGFNATPEDISEVVSFYASDAARFITGDINTSDGGLTVPVVFNGP</sequence>
<proteinExistence type="predicted"/>
<gene>
    <name evidence="2" type="primary">LOC106011069</name>
</gene>
<reference evidence="2" key="1">
    <citation type="submission" date="2025-08" db="UniProtKB">
        <authorList>
            <consortium name="RefSeq"/>
        </authorList>
    </citation>
    <scope>IDENTIFICATION</scope>
</reference>